<dbReference type="SUPFAM" id="SSF56112">
    <property type="entry name" value="Protein kinase-like (PK-like)"/>
    <property type="match status" value="1"/>
</dbReference>
<protein>
    <submittedName>
        <fullName evidence="1">PREDICTED: probable LRR receptor</fullName>
    </submittedName>
</protein>
<dbReference type="Gene3D" id="1.10.510.10">
    <property type="entry name" value="Transferase(Phosphotransferase) domain 1"/>
    <property type="match status" value="1"/>
</dbReference>
<dbReference type="InParanoid" id="A0A5E4G902"/>
<evidence type="ECO:0000313" key="2">
    <source>
        <dbReference type="Proteomes" id="UP000327085"/>
    </source>
</evidence>
<name>A0A5E4G902_PRUDU</name>
<dbReference type="InterPro" id="IPR011009">
    <property type="entry name" value="Kinase-like_dom_sf"/>
</dbReference>
<evidence type="ECO:0000313" key="1">
    <source>
        <dbReference type="EMBL" id="VVA36078.1"/>
    </source>
</evidence>
<organism evidence="1 2">
    <name type="scientific">Prunus dulcis</name>
    <name type="common">Almond</name>
    <name type="synonym">Amygdalus dulcis</name>
    <dbReference type="NCBI Taxonomy" id="3755"/>
    <lineage>
        <taxon>Eukaryota</taxon>
        <taxon>Viridiplantae</taxon>
        <taxon>Streptophyta</taxon>
        <taxon>Embryophyta</taxon>
        <taxon>Tracheophyta</taxon>
        <taxon>Spermatophyta</taxon>
        <taxon>Magnoliopsida</taxon>
        <taxon>eudicotyledons</taxon>
        <taxon>Gunneridae</taxon>
        <taxon>Pentapetalae</taxon>
        <taxon>rosids</taxon>
        <taxon>fabids</taxon>
        <taxon>Rosales</taxon>
        <taxon>Rosaceae</taxon>
        <taxon>Amygdaloideae</taxon>
        <taxon>Amygdaleae</taxon>
        <taxon>Prunus</taxon>
    </lineage>
</organism>
<dbReference type="InterPro" id="IPR052451">
    <property type="entry name" value="Ser/Thr_kinase-like"/>
</dbReference>
<dbReference type="Gramene" id="VVA36078">
    <property type="protein sequence ID" value="VVA36078"/>
    <property type="gene ID" value="Prudul26B014591"/>
</dbReference>
<gene>
    <name evidence="1" type="ORF">ALMOND_2B014591</name>
</gene>
<sequence>MIDVNILVDDDMVAHVADFGIAKLLGGGDSIIQTMTLATVGSSFGIVLMETFTKRKLTDEMFVGEMNLKQWIANSLVLPDARIDEAVDANLLGIGAEKEDDDQGGFVWYKGHKMRYKVGRVFSGASAMRSYVERL</sequence>
<dbReference type="Proteomes" id="UP000327085">
    <property type="component" value="Chromosome 4"/>
</dbReference>
<keyword evidence="1" id="KW-0675">Receptor</keyword>
<dbReference type="OMA" id="ADDMNAY"/>
<accession>A0A5E4G902</accession>
<dbReference type="PANTHER" id="PTHR48008:SF14">
    <property type="entry name" value="PROTEIN KINASE DOMAIN-CONTAINING PROTEIN"/>
    <property type="match status" value="1"/>
</dbReference>
<reference evidence="2" key="1">
    <citation type="journal article" date="2020" name="Plant J.">
        <title>Transposons played a major role in the diversification between the closely related almond and peach genomes: results from the almond genome sequence.</title>
        <authorList>
            <person name="Alioto T."/>
            <person name="Alexiou K.G."/>
            <person name="Bardil A."/>
            <person name="Barteri F."/>
            <person name="Castanera R."/>
            <person name="Cruz F."/>
            <person name="Dhingra A."/>
            <person name="Duval H."/>
            <person name="Fernandez I Marti A."/>
            <person name="Frias L."/>
            <person name="Galan B."/>
            <person name="Garcia J.L."/>
            <person name="Howad W."/>
            <person name="Gomez-Garrido J."/>
            <person name="Gut M."/>
            <person name="Julca I."/>
            <person name="Morata J."/>
            <person name="Puigdomenech P."/>
            <person name="Ribeca P."/>
            <person name="Rubio Cabetas M.J."/>
            <person name="Vlasova A."/>
            <person name="Wirthensohn M."/>
            <person name="Garcia-Mas J."/>
            <person name="Gabaldon T."/>
            <person name="Casacuberta J.M."/>
            <person name="Arus P."/>
        </authorList>
    </citation>
    <scope>NUCLEOTIDE SEQUENCE [LARGE SCALE GENOMIC DNA]</scope>
    <source>
        <strain evidence="2">cv. Texas</strain>
    </source>
</reference>
<proteinExistence type="predicted"/>
<dbReference type="PANTHER" id="PTHR48008">
    <property type="entry name" value="LEUCINE-RICH REPEAT RECEPTOR-LIKE PROTEIN KINASE IMK3-RELATED"/>
    <property type="match status" value="1"/>
</dbReference>
<dbReference type="EMBL" id="CABIKO010000428">
    <property type="protein sequence ID" value="VVA36078.1"/>
    <property type="molecule type" value="Genomic_DNA"/>
</dbReference>
<dbReference type="AlphaFoldDB" id="A0A5E4G902"/>